<gene>
    <name evidence="6" type="primary">WBGene00280740</name>
</gene>
<evidence type="ECO:0000256" key="5">
    <source>
        <dbReference type="ARBA" id="ARBA00023136"/>
    </source>
</evidence>
<accession>A0A2A6D1C5</accession>
<protein>
    <submittedName>
        <fullName evidence="6">G protein-coupled receptor</fullName>
    </submittedName>
</protein>
<evidence type="ECO:0000256" key="4">
    <source>
        <dbReference type="ARBA" id="ARBA00022989"/>
    </source>
</evidence>
<dbReference type="PANTHER" id="PTHR22945">
    <property type="entry name" value="SERPENTINE RECEPTOR, CLASS D DELTA"/>
    <property type="match status" value="1"/>
</dbReference>
<reference evidence="6" key="2">
    <citation type="submission" date="2022-06" db="UniProtKB">
        <authorList>
            <consortium name="EnsemblMetazoa"/>
        </authorList>
    </citation>
    <scope>IDENTIFICATION</scope>
    <source>
        <strain evidence="6">PS312</strain>
    </source>
</reference>
<dbReference type="Pfam" id="PF10317">
    <property type="entry name" value="7TM_GPCR_Srd"/>
    <property type="match status" value="1"/>
</dbReference>
<evidence type="ECO:0000256" key="2">
    <source>
        <dbReference type="ARBA" id="ARBA00009166"/>
    </source>
</evidence>
<evidence type="ECO:0000256" key="3">
    <source>
        <dbReference type="ARBA" id="ARBA00022692"/>
    </source>
</evidence>
<comment type="similarity">
    <text evidence="2">Belongs to the nematode receptor-like protein srd family.</text>
</comment>
<dbReference type="EnsemblMetazoa" id="PPA42371.1">
    <property type="protein sequence ID" value="PPA42371.1"/>
    <property type="gene ID" value="WBGene00280740"/>
</dbReference>
<keyword evidence="3" id="KW-0812">Transmembrane</keyword>
<dbReference type="PANTHER" id="PTHR22945:SF40">
    <property type="entry name" value="SERPENTINE RECEPTOR, CLASS D (DELTA)-RELATED"/>
    <property type="match status" value="1"/>
</dbReference>
<keyword evidence="5" id="KW-0472">Membrane</keyword>
<evidence type="ECO:0000256" key="1">
    <source>
        <dbReference type="ARBA" id="ARBA00004141"/>
    </source>
</evidence>
<organism evidence="6 7">
    <name type="scientific">Pristionchus pacificus</name>
    <name type="common">Parasitic nematode worm</name>
    <dbReference type="NCBI Taxonomy" id="54126"/>
    <lineage>
        <taxon>Eukaryota</taxon>
        <taxon>Metazoa</taxon>
        <taxon>Ecdysozoa</taxon>
        <taxon>Nematoda</taxon>
        <taxon>Chromadorea</taxon>
        <taxon>Rhabditida</taxon>
        <taxon>Rhabditina</taxon>
        <taxon>Diplogasteromorpha</taxon>
        <taxon>Diplogasteroidea</taxon>
        <taxon>Neodiplogasteridae</taxon>
        <taxon>Pristionchus</taxon>
    </lineage>
</organism>
<proteinExistence type="inferred from homology"/>
<dbReference type="InterPro" id="IPR050920">
    <property type="entry name" value="Nematode_rcpt-like_delta"/>
</dbReference>
<keyword evidence="7" id="KW-1185">Reference proteome</keyword>
<dbReference type="AlphaFoldDB" id="A0A2A6D1C5"/>
<keyword evidence="4" id="KW-1133">Transmembrane helix</keyword>
<dbReference type="Proteomes" id="UP000005239">
    <property type="component" value="Unassembled WGS sequence"/>
</dbReference>
<comment type="subcellular location">
    <subcellularLocation>
        <location evidence="1">Membrane</location>
        <topology evidence="1">Multi-pass membrane protein</topology>
    </subcellularLocation>
</comment>
<sequence>MLLPLLNVIGSFLWFLDFADILHSNVAQRSIFIWCSLFALGSPLINMFFIPPYRRYIKSIFGQSSIVPLP</sequence>
<evidence type="ECO:0000313" key="7">
    <source>
        <dbReference type="Proteomes" id="UP000005239"/>
    </source>
</evidence>
<reference evidence="7" key="1">
    <citation type="journal article" date="2008" name="Nat. Genet.">
        <title>The Pristionchus pacificus genome provides a unique perspective on nematode lifestyle and parasitism.</title>
        <authorList>
            <person name="Dieterich C."/>
            <person name="Clifton S.W."/>
            <person name="Schuster L.N."/>
            <person name="Chinwalla A."/>
            <person name="Delehaunty K."/>
            <person name="Dinkelacker I."/>
            <person name="Fulton L."/>
            <person name="Fulton R."/>
            <person name="Godfrey J."/>
            <person name="Minx P."/>
            <person name="Mitreva M."/>
            <person name="Roeseler W."/>
            <person name="Tian H."/>
            <person name="Witte H."/>
            <person name="Yang S.P."/>
            <person name="Wilson R.K."/>
            <person name="Sommer R.J."/>
        </authorList>
    </citation>
    <scope>NUCLEOTIDE SEQUENCE [LARGE SCALE GENOMIC DNA]</scope>
    <source>
        <strain evidence="7">PS312</strain>
    </source>
</reference>
<dbReference type="InterPro" id="IPR019421">
    <property type="entry name" value="7TM_GPCR_serpentine_rcpt_Srd"/>
</dbReference>
<dbReference type="GO" id="GO:0016020">
    <property type="term" value="C:membrane"/>
    <property type="evidence" value="ECO:0007669"/>
    <property type="project" value="UniProtKB-SubCell"/>
</dbReference>
<evidence type="ECO:0000313" key="6">
    <source>
        <dbReference type="EnsemblMetazoa" id="PPA42371.1"/>
    </source>
</evidence>
<accession>A0A8R1UWH8</accession>
<name>A0A2A6D1C5_PRIPA</name>